<dbReference type="AlphaFoldDB" id="A0ABD3N239"/>
<accession>A0ABD3N239</accession>
<evidence type="ECO:0000313" key="1">
    <source>
        <dbReference type="EMBL" id="KAL3770143.1"/>
    </source>
</evidence>
<sequence>MDRRDIINSALAAAIIGSQIIPSASNASDGEQSSSSPATILKGVVTLKSGSEASISESSALYITAKPETTMNAPKKIQELFAGRPPPVLTARYPITSGSNDAFPFIFQLTESDVTAEGAYIDENEEMKAIKYWWKNDNLVVSVRFDSDGIAATRDPDDLVGRSFSFVGDKGDGSRPFRYDKDVEVQLQGRGIGGKFITTKGR</sequence>
<gene>
    <name evidence="1" type="ORF">ACHAWO_007734</name>
</gene>
<comment type="caution">
    <text evidence="1">The sequence shown here is derived from an EMBL/GenBank/DDBJ whole genome shotgun (WGS) entry which is preliminary data.</text>
</comment>
<name>A0ABD3N239_9STRA</name>
<dbReference type="EMBL" id="JALLPJ020001317">
    <property type="protein sequence ID" value="KAL3770143.1"/>
    <property type="molecule type" value="Genomic_DNA"/>
</dbReference>
<dbReference type="Proteomes" id="UP001530400">
    <property type="component" value="Unassembled WGS sequence"/>
</dbReference>
<reference evidence="1 2" key="1">
    <citation type="submission" date="2024-10" db="EMBL/GenBank/DDBJ databases">
        <title>Updated reference genomes for cyclostephanoid diatoms.</title>
        <authorList>
            <person name="Roberts W.R."/>
            <person name="Alverson A.J."/>
        </authorList>
    </citation>
    <scope>NUCLEOTIDE SEQUENCE [LARGE SCALE GENOMIC DNA]</scope>
    <source>
        <strain evidence="1 2">AJA010-31</strain>
    </source>
</reference>
<evidence type="ECO:0000313" key="2">
    <source>
        <dbReference type="Proteomes" id="UP001530400"/>
    </source>
</evidence>
<protein>
    <submittedName>
        <fullName evidence="1">Uncharacterized protein</fullName>
    </submittedName>
</protein>
<organism evidence="1 2">
    <name type="scientific">Cyclotella atomus</name>
    <dbReference type="NCBI Taxonomy" id="382360"/>
    <lineage>
        <taxon>Eukaryota</taxon>
        <taxon>Sar</taxon>
        <taxon>Stramenopiles</taxon>
        <taxon>Ochrophyta</taxon>
        <taxon>Bacillariophyta</taxon>
        <taxon>Coscinodiscophyceae</taxon>
        <taxon>Thalassiosirophycidae</taxon>
        <taxon>Stephanodiscales</taxon>
        <taxon>Stephanodiscaceae</taxon>
        <taxon>Cyclotella</taxon>
    </lineage>
</organism>
<proteinExistence type="predicted"/>
<keyword evidence="2" id="KW-1185">Reference proteome</keyword>